<accession>Q97C42</accession>
<dbReference type="HOGENOM" id="CLU_3039268_0_0_2"/>
<proteinExistence type="predicted"/>
<dbReference type="KEGG" id="tvo:TVG0275213"/>
<keyword evidence="2" id="KW-1185">Reference proteome</keyword>
<reference evidence="1 2" key="2">
    <citation type="journal article" date="2000" name="Proc. Natl. Acad. Sci. U.S.A.">
        <title>Archaeal adaptation to higher temperatures revealed by genomic sequence of Thermoplasma volcanium.</title>
        <authorList>
            <person name="Kawashima T."/>
            <person name="Amano N."/>
            <person name="Koike H."/>
            <person name="Makino S."/>
            <person name="Higuchi S."/>
            <person name="Kawashima-Ohya Y."/>
            <person name="Watanabe K."/>
            <person name="Yamazaki M."/>
            <person name="Kanehori K."/>
            <person name="Kawamoto T."/>
            <person name="Nunoshiba T."/>
            <person name="Yamamoto Y."/>
            <person name="Aramaki H."/>
            <person name="Makino K."/>
            <person name="Suzuki M."/>
        </authorList>
    </citation>
    <scope>NUCLEOTIDE SEQUENCE [LARGE SCALE GENOMIC DNA]</scope>
    <source>
        <strain evidence="2">ATCC 51530 / DSM 4299 / JCM 9571 / NBRC 15438 / GSS1</strain>
    </source>
</reference>
<gene>
    <name evidence="1" type="ORF">TVG0275213</name>
</gene>
<name>Q97C42_THEVO</name>
<evidence type="ECO:0000313" key="1">
    <source>
        <dbReference type="EMBL" id="BAB59405.1"/>
    </source>
</evidence>
<sequence>MLSYYYSKISNMAVSLVKAYRKEYYGLNIDRDVNAYTNVARSVRTCSKRAVKVL</sequence>
<dbReference type="AlphaFoldDB" id="Q97C42"/>
<dbReference type="Proteomes" id="UP000001017">
    <property type="component" value="Chromosome"/>
</dbReference>
<organism evidence="1 2">
    <name type="scientific">Thermoplasma volcanium (strain ATCC 51530 / DSM 4299 / JCM 9571 / NBRC 15438 / GSS1)</name>
    <dbReference type="NCBI Taxonomy" id="273116"/>
    <lineage>
        <taxon>Archaea</taxon>
        <taxon>Methanobacteriati</taxon>
        <taxon>Thermoplasmatota</taxon>
        <taxon>Thermoplasmata</taxon>
        <taxon>Thermoplasmatales</taxon>
        <taxon>Thermoplasmataceae</taxon>
        <taxon>Thermoplasma</taxon>
    </lineage>
</organism>
<dbReference type="PaxDb" id="273116-14324477"/>
<evidence type="ECO:0000313" key="2">
    <source>
        <dbReference type="Proteomes" id="UP000001017"/>
    </source>
</evidence>
<reference evidence="1 2" key="1">
    <citation type="journal article" date="1999" name="Proc. Jpn. Acad.">
        <title>Determination of the complete genomic DNA sequence of Thermoplasma volvanium GSS1.</title>
        <authorList>
            <person name="Kawashima T."/>
            <person name="Yamamoto Y."/>
            <person name="Aramaki H."/>
            <person name="Nunoshiba T."/>
            <person name="Kawamoto T."/>
            <person name="Watanabe K."/>
            <person name="Yamazaki M."/>
            <person name="Kanehori K."/>
            <person name="Amano N."/>
            <person name="Ohya Y."/>
            <person name="Makino K."/>
            <person name="Suzuki M."/>
        </authorList>
    </citation>
    <scope>NUCLEOTIDE SEQUENCE [LARGE SCALE GENOMIC DNA]</scope>
    <source>
        <strain evidence="2">ATCC 51530 / DSM 4299 / JCM 9571 / NBRC 15438 / GSS1</strain>
    </source>
</reference>
<dbReference type="EMBL" id="BA000011">
    <property type="protein sequence ID" value="BAB59405.1"/>
    <property type="molecule type" value="Genomic_DNA"/>
</dbReference>
<protein>
    <submittedName>
        <fullName evidence="1">TVG0275213 protein</fullName>
    </submittedName>
</protein>